<sequence>MLSTAKWVSSALVAIVAAMGASHQASAATIASLGHASGAQCGANDVNDAGVAVGACRPGNTNGPTVAWIAVAGAEVSLAPLVAGHSCSASGITNGGRIAGACADANSVGFAVSWSASSPATTPVKLAPLPGLLGTGLLADVSSVATAYNQFGAIAGQSIAGNGTSTAVVWPAGSGTPVPVSARGDNCAAVDVRAQTVAGNPTVLLNCPSGSGTVVSRIATLNAFGVYVTSDLAKFSTATYCVAGPINASSQVVGKCVFPAPPFARAAVWFSTASSAAVLSLPNFPGDTVGQASTGLALNDGHHMVFRYRTSDGRSNAGYINLASGTPDFNVPIDLPALHPGTNVVATGLGANDLVLVMGVNDDEHGQAAVWDPATPTVLTPVPLYGGGTGNAVTSMSSSGSYAVGVAVDSGHVANAVVVTLP</sequence>
<accession>A0A1L3ERT5</accession>
<protein>
    <submittedName>
        <fullName evidence="2">Uncharacterized protein</fullName>
    </submittedName>
</protein>
<proteinExistence type="predicted"/>
<organism evidence="2 3">
    <name type="scientific">Luteibacter rhizovicinus DSM 16549</name>
    <dbReference type="NCBI Taxonomy" id="1440763"/>
    <lineage>
        <taxon>Bacteria</taxon>
        <taxon>Pseudomonadati</taxon>
        <taxon>Pseudomonadota</taxon>
        <taxon>Gammaproteobacteria</taxon>
        <taxon>Lysobacterales</taxon>
        <taxon>Rhodanobacteraceae</taxon>
        <taxon>Luteibacter</taxon>
    </lineage>
</organism>
<reference evidence="3" key="1">
    <citation type="submission" date="2016-09" db="EMBL/GenBank/DDBJ databases">
        <authorList>
            <person name="Lysoe E."/>
        </authorList>
    </citation>
    <scope>NUCLEOTIDE SEQUENCE [LARGE SCALE GENOMIC DNA]</scope>
    <source>
        <strain evidence="3">LJ96T</strain>
    </source>
</reference>
<dbReference type="EMBL" id="CP017480">
    <property type="protein sequence ID" value="APG03781.1"/>
    <property type="molecule type" value="Genomic_DNA"/>
</dbReference>
<dbReference type="RefSeq" id="WP_052767228.1">
    <property type="nucleotide sequence ID" value="NZ_CP017480.1"/>
</dbReference>
<dbReference type="KEGG" id="lrz:BJI69_07560"/>
<name>A0A1L3ERT5_9GAMM</name>
<evidence type="ECO:0000256" key="1">
    <source>
        <dbReference type="SAM" id="SignalP"/>
    </source>
</evidence>
<feature type="signal peptide" evidence="1">
    <location>
        <begin position="1"/>
        <end position="27"/>
    </location>
</feature>
<dbReference type="Proteomes" id="UP000182987">
    <property type="component" value="Chromosome"/>
</dbReference>
<evidence type="ECO:0000313" key="3">
    <source>
        <dbReference type="Proteomes" id="UP000182987"/>
    </source>
</evidence>
<dbReference type="AlphaFoldDB" id="A0A1L3ERT5"/>
<keyword evidence="1" id="KW-0732">Signal</keyword>
<keyword evidence="3" id="KW-1185">Reference proteome</keyword>
<evidence type="ECO:0000313" key="2">
    <source>
        <dbReference type="EMBL" id="APG03781.1"/>
    </source>
</evidence>
<feature type="chain" id="PRO_5009853179" evidence="1">
    <location>
        <begin position="28"/>
        <end position="422"/>
    </location>
</feature>
<dbReference type="OrthoDB" id="6014132at2"/>
<gene>
    <name evidence="2" type="ORF">BJI69_07560</name>
</gene>
<dbReference type="STRING" id="1440763.BJI69_07560"/>